<dbReference type="AlphaFoldDB" id="A0A6G4XM20"/>
<feature type="transmembrane region" description="Helical" evidence="1">
    <location>
        <begin position="129"/>
        <end position="150"/>
    </location>
</feature>
<accession>A0A6G4XM20</accession>
<feature type="transmembrane region" description="Helical" evidence="1">
    <location>
        <begin position="42"/>
        <end position="65"/>
    </location>
</feature>
<keyword evidence="1" id="KW-1133">Transmembrane helix</keyword>
<organism evidence="2 3">
    <name type="scientific">Streptomyces mesophilus</name>
    <dbReference type="NCBI Taxonomy" id="1775132"/>
    <lineage>
        <taxon>Bacteria</taxon>
        <taxon>Bacillati</taxon>
        <taxon>Actinomycetota</taxon>
        <taxon>Actinomycetes</taxon>
        <taxon>Kitasatosporales</taxon>
        <taxon>Streptomycetaceae</taxon>
        <taxon>Streptomyces</taxon>
    </lineage>
</organism>
<proteinExistence type="predicted"/>
<sequence>MPLPPPPPPGHIATWPDRGSLLADRSRALQSLRGGGLGLGRLVLLWLTGLLALFGWVMLCMPLLWLGSGDVMGFVLGPVCALLGLAALVPAVIIVVRGARSDRRVRELTEAWIELDEERQSVRALRAPGLSLAWLLLSLVPCVGGLWISFGGTHAANDRYEAVLALGAGTLLWVTGLLGIAKANGHRQWVLRTLESSTPLGNSRTNSPVD</sequence>
<evidence type="ECO:0000313" key="2">
    <source>
        <dbReference type="EMBL" id="NGO77671.1"/>
    </source>
</evidence>
<reference evidence="2 3" key="1">
    <citation type="submission" date="2020-02" db="EMBL/GenBank/DDBJ databases">
        <title>Whole-genome analyses of novel actinobacteria.</title>
        <authorList>
            <person name="Sahin N."/>
            <person name="Tokatli A."/>
        </authorList>
    </citation>
    <scope>NUCLEOTIDE SEQUENCE [LARGE SCALE GENOMIC DNA]</scope>
    <source>
        <strain evidence="2 3">YC504</strain>
    </source>
</reference>
<dbReference type="RefSeq" id="WP_165333130.1">
    <property type="nucleotide sequence ID" value="NZ_JAAKZW010000072.1"/>
</dbReference>
<keyword evidence="1" id="KW-0472">Membrane</keyword>
<feature type="transmembrane region" description="Helical" evidence="1">
    <location>
        <begin position="162"/>
        <end position="181"/>
    </location>
</feature>
<feature type="transmembrane region" description="Helical" evidence="1">
    <location>
        <begin position="71"/>
        <end position="96"/>
    </location>
</feature>
<evidence type="ECO:0000256" key="1">
    <source>
        <dbReference type="SAM" id="Phobius"/>
    </source>
</evidence>
<gene>
    <name evidence="2" type="ORF">G6045_18695</name>
</gene>
<dbReference type="Proteomes" id="UP000481109">
    <property type="component" value="Unassembled WGS sequence"/>
</dbReference>
<protein>
    <submittedName>
        <fullName evidence="2">Uncharacterized protein</fullName>
    </submittedName>
</protein>
<keyword evidence="3" id="KW-1185">Reference proteome</keyword>
<dbReference type="EMBL" id="JAAKZW010000072">
    <property type="protein sequence ID" value="NGO77671.1"/>
    <property type="molecule type" value="Genomic_DNA"/>
</dbReference>
<evidence type="ECO:0000313" key="3">
    <source>
        <dbReference type="Proteomes" id="UP000481109"/>
    </source>
</evidence>
<name>A0A6G4XM20_9ACTN</name>
<comment type="caution">
    <text evidence="2">The sequence shown here is derived from an EMBL/GenBank/DDBJ whole genome shotgun (WGS) entry which is preliminary data.</text>
</comment>
<keyword evidence="1" id="KW-0812">Transmembrane</keyword>